<dbReference type="EMBL" id="OE839125">
    <property type="protein sequence ID" value="CAD7585646.1"/>
    <property type="molecule type" value="Genomic_DNA"/>
</dbReference>
<accession>A0A7R9JMP5</accession>
<evidence type="ECO:0000313" key="3">
    <source>
        <dbReference type="EMBL" id="CAD7585646.1"/>
    </source>
</evidence>
<evidence type="ECO:0000259" key="1">
    <source>
        <dbReference type="Pfam" id="PF14687"/>
    </source>
</evidence>
<dbReference type="AlphaFoldDB" id="A0A7R9JMP5"/>
<dbReference type="InterPro" id="IPR028031">
    <property type="entry name" value="DUF4460"/>
</dbReference>
<feature type="domain" description="DUF4461" evidence="2">
    <location>
        <begin position="178"/>
        <end position="486"/>
    </location>
</feature>
<dbReference type="PANTHER" id="PTHR31596:SF1">
    <property type="entry name" value="T-CELL ACTIVATION INHIBITOR, MITOCHONDRIAL"/>
    <property type="match status" value="1"/>
</dbReference>
<protein>
    <recommendedName>
        <fullName evidence="4">T-cell activation inhibitor, mitochondrial</fullName>
    </recommendedName>
</protein>
<feature type="domain" description="DUF4460" evidence="1">
    <location>
        <begin position="25"/>
        <end position="127"/>
    </location>
</feature>
<name>A0A7R9JMP5_TIMGE</name>
<evidence type="ECO:0000259" key="2">
    <source>
        <dbReference type="Pfam" id="PF14688"/>
    </source>
</evidence>
<dbReference type="GO" id="GO:0005739">
    <property type="term" value="C:mitochondrion"/>
    <property type="evidence" value="ECO:0007669"/>
    <property type="project" value="TreeGrafter"/>
</dbReference>
<reference evidence="3" key="1">
    <citation type="submission" date="2020-11" db="EMBL/GenBank/DDBJ databases">
        <authorList>
            <person name="Tran Van P."/>
        </authorList>
    </citation>
    <scope>NUCLEOTIDE SEQUENCE</scope>
</reference>
<sequence>MEKPCNLSLLELHRGAATSLALLCRYLSTAEVSTALRPFYFSVHPDLFGQYPAERTVNENSLKQLSSYLENLQQNRPSRPTRVTFYLRSQTCTDTTLLKGAFRQVKISLAQRDVRKTVLSILQSCDLSTTYVDNIAPPLNNISRLNNEIKFSKFNENHPIYSSERMKAKIKRTKDAEQLRDWLSKNVSDARKKLLACQPVRDEIYRLEKKLCDSLGLHKVVWDCGWNVTHFRGCLISFQSLATHHPDNMHVLQGRTLMFGNDTGVSLDGAVMLSSGEVRNNWLDFLKNVHKQDAALLRIPAFERAVSQVLRNIQVVRRKFQPKVMANIYENHLRRLTTSLSDYQGQRGYPKHWPQSLDHFELVVETEAGPLMVSPTGQFIVPASCPAFLLVAFITSNLDQATERLLHYKSNKHVERSLHARCVSQLGLSALQKDDNITPDLMIAFCERLIAHSDELAPLLSGVRLWVTHYYSVLSDGDMCVPWNWKL</sequence>
<dbReference type="Pfam" id="PF14688">
    <property type="entry name" value="DUF4461"/>
    <property type="match status" value="1"/>
</dbReference>
<dbReference type="InterPro" id="IPR027989">
    <property type="entry name" value="DUF4461"/>
</dbReference>
<gene>
    <name evidence="3" type="ORF">TGEB3V08_LOCUS139</name>
</gene>
<proteinExistence type="predicted"/>
<dbReference type="Pfam" id="PF14687">
    <property type="entry name" value="DUF4460"/>
    <property type="match status" value="1"/>
</dbReference>
<dbReference type="PANTHER" id="PTHR31596">
    <property type="entry name" value="T-CELL ACTIVATION INHIBITOR, MITOCHONDRIAL"/>
    <property type="match status" value="1"/>
</dbReference>
<dbReference type="InterPro" id="IPR027986">
    <property type="entry name" value="TCAIM"/>
</dbReference>
<evidence type="ECO:0008006" key="4">
    <source>
        <dbReference type="Google" id="ProtNLM"/>
    </source>
</evidence>
<organism evidence="3">
    <name type="scientific">Timema genevievae</name>
    <name type="common">Walking stick</name>
    <dbReference type="NCBI Taxonomy" id="629358"/>
    <lineage>
        <taxon>Eukaryota</taxon>
        <taxon>Metazoa</taxon>
        <taxon>Ecdysozoa</taxon>
        <taxon>Arthropoda</taxon>
        <taxon>Hexapoda</taxon>
        <taxon>Insecta</taxon>
        <taxon>Pterygota</taxon>
        <taxon>Neoptera</taxon>
        <taxon>Polyneoptera</taxon>
        <taxon>Phasmatodea</taxon>
        <taxon>Timematodea</taxon>
        <taxon>Timematoidea</taxon>
        <taxon>Timematidae</taxon>
        <taxon>Timema</taxon>
    </lineage>
</organism>